<gene>
    <name evidence="2" type="ORF">AV926_16825</name>
</gene>
<evidence type="ECO:0000313" key="2">
    <source>
        <dbReference type="EMBL" id="KZE75701.1"/>
    </source>
</evidence>
<reference evidence="2 3" key="1">
    <citation type="submission" date="2016-01" db="EMBL/GenBank/DDBJ databases">
        <title>Whole genome sequencing of Myroides marinus L41.</title>
        <authorList>
            <person name="Hong K.W."/>
        </authorList>
    </citation>
    <scope>NUCLEOTIDE SEQUENCE [LARGE SCALE GENOMIC DNA]</scope>
    <source>
        <strain evidence="2 3">L41</strain>
    </source>
</reference>
<name>A0A163W185_9FLAO</name>
<accession>A0A163W185</accession>
<dbReference type="Proteomes" id="UP000076630">
    <property type="component" value="Unassembled WGS sequence"/>
</dbReference>
<protein>
    <submittedName>
        <fullName evidence="2">Uncharacterized protein</fullName>
    </submittedName>
</protein>
<keyword evidence="1" id="KW-1133">Transmembrane helix</keyword>
<organism evidence="2 3">
    <name type="scientific">Myroides marinus</name>
    <dbReference type="NCBI Taxonomy" id="703342"/>
    <lineage>
        <taxon>Bacteria</taxon>
        <taxon>Pseudomonadati</taxon>
        <taxon>Bacteroidota</taxon>
        <taxon>Flavobacteriia</taxon>
        <taxon>Flavobacteriales</taxon>
        <taxon>Flavobacteriaceae</taxon>
        <taxon>Myroides</taxon>
    </lineage>
</organism>
<proteinExistence type="predicted"/>
<evidence type="ECO:0000313" key="3">
    <source>
        <dbReference type="Proteomes" id="UP000076630"/>
    </source>
</evidence>
<evidence type="ECO:0000256" key="1">
    <source>
        <dbReference type="SAM" id="Phobius"/>
    </source>
</evidence>
<sequence>MGTFSLQTRSLLHCDWHYYSTCSTSLLRKKTHLIQLYNQNKKEKIHLAYKIILSIMFSTWFILGYVIKMSLNGNQ</sequence>
<feature type="transmembrane region" description="Helical" evidence="1">
    <location>
        <begin position="47"/>
        <end position="67"/>
    </location>
</feature>
<dbReference type="EMBL" id="LQNU01000082">
    <property type="protein sequence ID" value="KZE75701.1"/>
    <property type="molecule type" value="Genomic_DNA"/>
</dbReference>
<keyword evidence="1" id="KW-0812">Transmembrane</keyword>
<comment type="caution">
    <text evidence="2">The sequence shown here is derived from an EMBL/GenBank/DDBJ whole genome shotgun (WGS) entry which is preliminary data.</text>
</comment>
<keyword evidence="1" id="KW-0472">Membrane</keyword>
<dbReference type="AlphaFoldDB" id="A0A163W185"/>
<keyword evidence="3" id="KW-1185">Reference proteome</keyword>